<name>A0A6B3BPX2_9ACTN</name>
<protein>
    <submittedName>
        <fullName evidence="1">Uncharacterized protein</fullName>
    </submittedName>
</protein>
<dbReference type="AlphaFoldDB" id="A0A6B3BPX2"/>
<evidence type="ECO:0000313" key="1">
    <source>
        <dbReference type="EMBL" id="NEC86405.1"/>
    </source>
</evidence>
<dbReference type="EMBL" id="JAAGLU010000008">
    <property type="protein sequence ID" value="NEC86405.1"/>
    <property type="molecule type" value="Genomic_DNA"/>
</dbReference>
<gene>
    <name evidence="1" type="ORF">G3I71_11370</name>
</gene>
<sequence>MADSVLGHEVGDGGADGAATDVVFAGEAGDGLAVQVRGAHGVGSLGLDGCASPPLLPFASAARSPS</sequence>
<proteinExistence type="predicted"/>
<dbReference type="RefSeq" id="WP_164313785.1">
    <property type="nucleotide sequence ID" value="NZ_JAAGLU010000008.1"/>
</dbReference>
<reference evidence="1" key="1">
    <citation type="submission" date="2020-01" db="EMBL/GenBank/DDBJ databases">
        <title>Insect and environment-associated Actinomycetes.</title>
        <authorList>
            <person name="Currrie C."/>
            <person name="Chevrette M."/>
            <person name="Carlson C."/>
            <person name="Stubbendieck R."/>
            <person name="Wendt-Pienkowski E."/>
        </authorList>
    </citation>
    <scope>NUCLEOTIDE SEQUENCE</scope>
    <source>
        <strain evidence="1">SID12501</strain>
    </source>
</reference>
<comment type="caution">
    <text evidence="1">The sequence shown here is derived from an EMBL/GenBank/DDBJ whole genome shotgun (WGS) entry which is preliminary data.</text>
</comment>
<accession>A0A6B3BPX2</accession>
<organism evidence="1">
    <name type="scientific">Streptomyces sp. SID12501</name>
    <dbReference type="NCBI Taxonomy" id="2706042"/>
    <lineage>
        <taxon>Bacteria</taxon>
        <taxon>Bacillati</taxon>
        <taxon>Actinomycetota</taxon>
        <taxon>Actinomycetes</taxon>
        <taxon>Kitasatosporales</taxon>
        <taxon>Streptomycetaceae</taxon>
        <taxon>Streptomyces</taxon>
    </lineage>
</organism>